<name>A0A0A0BDR1_9GAMM</name>
<dbReference type="AlphaFoldDB" id="A0A0A0BDR1"/>
<gene>
    <name evidence="2" type="ORF">LP43_2325</name>
</gene>
<evidence type="ECO:0000256" key="1">
    <source>
        <dbReference type="SAM" id="Phobius"/>
    </source>
</evidence>
<keyword evidence="1" id="KW-0812">Transmembrane</keyword>
<reference evidence="2 3" key="1">
    <citation type="submission" date="2014-09" db="EMBL/GenBank/DDBJ databases">
        <authorList>
            <person name="Grob C."/>
            <person name="Taubert M."/>
            <person name="Howat A.M."/>
            <person name="Burns O.J."/>
            <person name="Dixon J.L."/>
            <person name="Chen Y."/>
            <person name="Murrell J.C."/>
        </authorList>
    </citation>
    <scope>NUCLEOTIDE SEQUENCE [LARGE SCALE GENOMIC DNA]</scope>
    <source>
        <strain evidence="2">L4</strain>
    </source>
</reference>
<dbReference type="STRING" id="392484.LP43_2325"/>
<keyword evidence="1" id="KW-1133">Transmembrane helix</keyword>
<dbReference type="EMBL" id="JRQD01000006">
    <property type="protein sequence ID" value="KGM06010.1"/>
    <property type="molecule type" value="Genomic_DNA"/>
</dbReference>
<evidence type="ECO:0000313" key="3">
    <source>
        <dbReference type="Proteomes" id="UP000029999"/>
    </source>
</evidence>
<organism evidence="2 3">
    <name type="scientific">Methylophaga thiooxydans</name>
    <dbReference type="NCBI Taxonomy" id="392484"/>
    <lineage>
        <taxon>Bacteria</taxon>
        <taxon>Pseudomonadati</taxon>
        <taxon>Pseudomonadota</taxon>
        <taxon>Gammaproteobacteria</taxon>
        <taxon>Thiotrichales</taxon>
        <taxon>Piscirickettsiaceae</taxon>
        <taxon>Methylophaga</taxon>
    </lineage>
</organism>
<evidence type="ECO:0008006" key="4">
    <source>
        <dbReference type="Google" id="ProtNLM"/>
    </source>
</evidence>
<dbReference type="Proteomes" id="UP000029999">
    <property type="component" value="Unassembled WGS sequence"/>
</dbReference>
<proteinExistence type="predicted"/>
<sequence length="200" mass="22439">MRLFKWLTGTVSGLMLVSCVTINIYFPAAAAEKAADRIIEDVWGPETQPQQVPDEEEQNQSFILPHKDIAASLFNWLIPQAQAAQANININSPAINALQAQMKARHDNLKPYYDNGAIGLTNNGLITLHDAKAISLKDRNKVNGLVAEENKDRKALYAEIARANGHPEWQDDIQDTFAKRWISNAAKGWWYQQGGSWKQK</sequence>
<feature type="transmembrane region" description="Helical" evidence="1">
    <location>
        <begin position="6"/>
        <end position="26"/>
    </location>
</feature>
<dbReference type="PROSITE" id="PS51257">
    <property type="entry name" value="PROKAR_LIPOPROTEIN"/>
    <property type="match status" value="1"/>
</dbReference>
<keyword evidence="1" id="KW-0472">Membrane</keyword>
<dbReference type="InterPro" id="IPR008309">
    <property type="entry name" value="YdbL"/>
</dbReference>
<evidence type="ECO:0000313" key="2">
    <source>
        <dbReference type="EMBL" id="KGM06010.1"/>
    </source>
</evidence>
<accession>A0A0A0BDR1</accession>
<dbReference type="RefSeq" id="WP_036315517.1">
    <property type="nucleotide sequence ID" value="NZ_JRQD01000006.1"/>
</dbReference>
<protein>
    <recommendedName>
        <fullName evidence="4">DUF1318 domain-containing protein</fullName>
    </recommendedName>
</protein>
<dbReference type="Pfam" id="PF07027">
    <property type="entry name" value="DUF1318"/>
    <property type="match status" value="1"/>
</dbReference>
<comment type="caution">
    <text evidence="2">The sequence shown here is derived from an EMBL/GenBank/DDBJ whole genome shotgun (WGS) entry which is preliminary data.</text>
</comment>